<feature type="signal peptide" evidence="1">
    <location>
        <begin position="1"/>
        <end position="45"/>
    </location>
</feature>
<keyword evidence="6" id="KW-1185">Reference proteome</keyword>
<dbReference type="Gene3D" id="2.60.40.10">
    <property type="entry name" value="Immunoglobulins"/>
    <property type="match status" value="1"/>
</dbReference>
<dbReference type="PANTHER" id="PTHR43118">
    <property type="entry name" value="RHAMNOGALACTURONAN LYASE (EUROFUNG)"/>
    <property type="match status" value="1"/>
</dbReference>
<dbReference type="InterPro" id="IPR028994">
    <property type="entry name" value="Integrin_alpha_N"/>
</dbReference>
<proteinExistence type="predicted"/>
<dbReference type="PANTHER" id="PTHR43118:SF1">
    <property type="entry name" value="RHAMNOGALACTURONAN LYASE (EUROFUNG)"/>
    <property type="match status" value="1"/>
</dbReference>
<dbReference type="Pfam" id="PF21348">
    <property type="entry name" value="RGL11_C"/>
    <property type="match status" value="1"/>
</dbReference>
<dbReference type="InterPro" id="IPR034641">
    <property type="entry name" value="RGL11"/>
</dbReference>
<organism evidence="5 6">
    <name type="scientific">Hymenobacter bucti</name>
    <dbReference type="NCBI Taxonomy" id="1844114"/>
    <lineage>
        <taxon>Bacteria</taxon>
        <taxon>Pseudomonadati</taxon>
        <taxon>Bacteroidota</taxon>
        <taxon>Cytophagia</taxon>
        <taxon>Cytophagales</taxon>
        <taxon>Hymenobacteraceae</taxon>
        <taxon>Hymenobacter</taxon>
    </lineage>
</organism>
<evidence type="ECO:0000256" key="1">
    <source>
        <dbReference type="SAM" id="SignalP"/>
    </source>
</evidence>
<protein>
    <submittedName>
        <fullName evidence="5">T9SS type A sorting domain-containing protein</fullName>
    </submittedName>
</protein>
<keyword evidence="1" id="KW-0732">Signal</keyword>
<name>A0ABW4QXM4_9BACT</name>
<gene>
    <name evidence="5" type="ORF">ACFSDX_18125</name>
</gene>
<evidence type="ECO:0000313" key="5">
    <source>
        <dbReference type="EMBL" id="MFD1874368.1"/>
    </source>
</evidence>
<dbReference type="SUPFAM" id="SSF69318">
    <property type="entry name" value="Integrin alpha N-terminal domain"/>
    <property type="match status" value="1"/>
</dbReference>
<dbReference type="EMBL" id="JBHUFD010000006">
    <property type="protein sequence ID" value="MFD1874368.1"/>
    <property type="molecule type" value="Genomic_DNA"/>
</dbReference>
<dbReference type="RefSeq" id="WP_382316105.1">
    <property type="nucleotide sequence ID" value="NZ_JBHUFD010000006.1"/>
</dbReference>
<reference evidence="6" key="1">
    <citation type="journal article" date="2019" name="Int. J. Syst. Evol. Microbiol.">
        <title>The Global Catalogue of Microorganisms (GCM) 10K type strain sequencing project: providing services to taxonomists for standard genome sequencing and annotation.</title>
        <authorList>
            <consortium name="The Broad Institute Genomics Platform"/>
            <consortium name="The Broad Institute Genome Sequencing Center for Infectious Disease"/>
            <person name="Wu L."/>
            <person name="Ma J."/>
        </authorList>
    </citation>
    <scope>NUCLEOTIDE SEQUENCE [LARGE SCALE GENOMIC DNA]</scope>
    <source>
        <strain evidence="6">CGMCC 1.15795</strain>
    </source>
</reference>
<feature type="chain" id="PRO_5046833528" evidence="1">
    <location>
        <begin position="46"/>
        <end position="1285"/>
    </location>
</feature>
<dbReference type="Pfam" id="PF18370">
    <property type="entry name" value="RGI_lyase"/>
    <property type="match status" value="1"/>
</dbReference>
<feature type="domain" description="Rhamnogalacturonan lyase family 11 C-terminal" evidence="4">
    <location>
        <begin position="150"/>
        <end position="653"/>
    </location>
</feature>
<sequence>MNTTLYAPPASHRARLRRWLAPATSQLAALGWLATATLAAAPAGAQSLPARQPAETLGRGVVAVDQGNGQVFVSWRLLTSDAAGTGFDLYRQPASGAAVKLNPTPIATSTNWVDATAGTAAGTTYFVRAVRGGVAAAASAPAPVWPQQFMRLPLQQPASGTTPTGEAYTYSPGDCSVGDLDGDGQQEIIVKWDPSNQKDNSQSGYTGNVYLDAYRLNGTRLWRLDLGKNIRAGAHYTQFLVFDLDGDGKAEVACKTSDGTIDGTGQVLGNATADYRTVNGYILSGPERLTVFNGQTGAAYPSVTYLPQRHPTAGDNPTPAQINTIWGDNYGNRIDRFLACIAYLDGVHPSLVMTRGYYTRTVLVAWDFKDGQLSQRWTFDSNDGTPGNLAYRGQGNHNLSVADVDGDGKDEIVYGSCAIDDNGKGLYTTGRAHGDAMHLSDFDPTRPGLEIFSVHEDQTSYGAAPLDFRDAATGTLIWGAPGPNQGDVGRGIAMDIDPRTLGAEAWSSRGGLYAASGTQISTAKPGSMNFGVWWDGDLLRENLDGTTISKWNWLTSTSSNLLTAAALGAGSNNGTKATPNLSVDLLGDWREEVIWRNTNNQELLIFTTTIPTTYRLPTLLQDPQYRLSIAWQNVGYNQPPHTGFYLGDGMKLPRTLTWTGASSTDWNTADNWSPAAVPTALDDAIIPGGTTQQPTVSTAQAVRNLTLGSGAVLTATSTSTLTLSGDFVTTGGTLAAAGEATVVLAGSAAQVLGGGPLAFQNLTVGAATASLTGPVQVAKALVLNGDLTTNDNLTLRSNAAGTALVVNNGAAVATGSVTVQRYIDPSVNLGPGYRHYASPVSGSTVGDLATSGFRPEISQAAMYNNSPTPGATTPFPTVFGYDQALVNRTNTYLGFDKGFFAPSTLATPLVPGRGYAVNIGGGELVDFVGTLNNGPVSVAVARNAAGTLNAAEAGWQFLGNPYPAPLDYRLVDAADRSGLEAAIYVYSSTSQYQGQYRAYVNGVGNPVLPVAQGFFARVAAPGTPATFTFRNSQRLTTPDATAFQRPTADLRPQVQLDLGAATGPADTFYAYAETGATPAFDVTYDATKLPNPTGLNLASRAGDTSLAIDGRAAFTATTALALAVGVPAAGSYSLSVAALRNLPAGLAPYLHDSQTGQTVLLAAGTRYAFSVTPGEAAAAIVGRFTLQFSPLATLAATPGLGITEVTVHPNPAHARFTVQVPPVAAASSVQAELLNTLGQAVRRQAAALPTTGATFTVETAGLAPGVYVLRLQAGTSIMTERVVVQ</sequence>
<feature type="domain" description="Rhamnogalacturonan I lyase beta-sheet" evidence="2">
    <location>
        <begin position="54"/>
        <end position="145"/>
    </location>
</feature>
<dbReference type="CDD" id="cd10318">
    <property type="entry name" value="RGL11"/>
    <property type="match status" value="1"/>
</dbReference>
<feature type="domain" description="Secretion system C-terminal sorting" evidence="3">
    <location>
        <begin position="1207"/>
        <end position="1284"/>
    </location>
</feature>
<evidence type="ECO:0000259" key="3">
    <source>
        <dbReference type="Pfam" id="PF18962"/>
    </source>
</evidence>
<dbReference type="InterPro" id="IPR041624">
    <property type="entry name" value="RGI_lyase"/>
</dbReference>
<accession>A0ABW4QXM4</accession>
<dbReference type="Proteomes" id="UP001597197">
    <property type="component" value="Unassembled WGS sequence"/>
</dbReference>
<dbReference type="InterPro" id="IPR049366">
    <property type="entry name" value="RGL11_C"/>
</dbReference>
<dbReference type="Pfam" id="PF18962">
    <property type="entry name" value="Por_Secre_tail"/>
    <property type="match status" value="1"/>
</dbReference>
<dbReference type="InterPro" id="IPR013783">
    <property type="entry name" value="Ig-like_fold"/>
</dbReference>
<evidence type="ECO:0000259" key="4">
    <source>
        <dbReference type="Pfam" id="PF21348"/>
    </source>
</evidence>
<evidence type="ECO:0000259" key="2">
    <source>
        <dbReference type="Pfam" id="PF18370"/>
    </source>
</evidence>
<dbReference type="NCBIfam" id="TIGR04183">
    <property type="entry name" value="Por_Secre_tail"/>
    <property type="match status" value="1"/>
</dbReference>
<dbReference type="InterPro" id="IPR026444">
    <property type="entry name" value="Secre_tail"/>
</dbReference>
<evidence type="ECO:0000313" key="6">
    <source>
        <dbReference type="Proteomes" id="UP001597197"/>
    </source>
</evidence>
<comment type="caution">
    <text evidence="5">The sequence shown here is derived from an EMBL/GenBank/DDBJ whole genome shotgun (WGS) entry which is preliminary data.</text>
</comment>